<feature type="domain" description="RNA polymerase sigma factor 70 region 4 type 2" evidence="6">
    <location>
        <begin position="154"/>
        <end position="203"/>
    </location>
</feature>
<proteinExistence type="inferred from homology"/>
<evidence type="ECO:0000313" key="7">
    <source>
        <dbReference type="EMBL" id="MEO3691698.1"/>
    </source>
</evidence>
<keyword evidence="2" id="KW-0805">Transcription regulation</keyword>
<dbReference type="Gene3D" id="1.10.1740.10">
    <property type="match status" value="1"/>
</dbReference>
<dbReference type="EMBL" id="JBDPZD010000002">
    <property type="protein sequence ID" value="MEO3691698.1"/>
    <property type="molecule type" value="Genomic_DNA"/>
</dbReference>
<evidence type="ECO:0000256" key="4">
    <source>
        <dbReference type="ARBA" id="ARBA00023163"/>
    </source>
</evidence>
<dbReference type="Gene3D" id="1.10.10.10">
    <property type="entry name" value="Winged helix-like DNA-binding domain superfamily/Winged helix DNA-binding domain"/>
    <property type="match status" value="1"/>
</dbReference>
<comment type="similarity">
    <text evidence="1">Belongs to the sigma-70 factor family. ECF subfamily.</text>
</comment>
<keyword evidence="4" id="KW-0804">Transcription</keyword>
<evidence type="ECO:0000313" key="8">
    <source>
        <dbReference type="Proteomes" id="UP001495147"/>
    </source>
</evidence>
<comment type="caution">
    <text evidence="7">The sequence shown here is derived from an EMBL/GenBank/DDBJ whole genome shotgun (WGS) entry which is preliminary data.</text>
</comment>
<dbReference type="InterPro" id="IPR036388">
    <property type="entry name" value="WH-like_DNA-bd_sf"/>
</dbReference>
<dbReference type="InterPro" id="IPR013324">
    <property type="entry name" value="RNA_pol_sigma_r3/r4-like"/>
</dbReference>
<name>A0ABV0G1T9_9BURK</name>
<dbReference type="InterPro" id="IPR013325">
    <property type="entry name" value="RNA_pol_sigma_r2"/>
</dbReference>
<dbReference type="PANTHER" id="PTHR43133:SF32">
    <property type="entry name" value="BLR3042 PROTEIN"/>
    <property type="match status" value="1"/>
</dbReference>
<sequence>MFSWPSSKRRPMPGAAAPMGGSAASVASAAGPAAEALELALLDGVRAGRRREFDELYRLYHPRLWRFLQPMLKQPELVEEALNDTLMVVWQRAASFDGRSKLSTWIFGIAYRRGLKALARLDLPVEPDPADDPADDRPGPEAELALAQLQASTREALASLSPEHRAVVVLCYFHDMAYDDIAAIVGCPPATVKTRMFYARRRLRDLLSTESSRHPGPGDLP</sequence>
<protein>
    <submittedName>
        <fullName evidence="7">Sigma-70 family RNA polymerase sigma factor</fullName>
    </submittedName>
</protein>
<dbReference type="InterPro" id="IPR013249">
    <property type="entry name" value="RNA_pol_sigma70_r4_t2"/>
</dbReference>
<organism evidence="7 8">
    <name type="scientific">Roseateles paludis</name>
    <dbReference type="NCBI Taxonomy" id="3145238"/>
    <lineage>
        <taxon>Bacteria</taxon>
        <taxon>Pseudomonadati</taxon>
        <taxon>Pseudomonadota</taxon>
        <taxon>Betaproteobacteria</taxon>
        <taxon>Burkholderiales</taxon>
        <taxon>Sphaerotilaceae</taxon>
        <taxon>Roseateles</taxon>
    </lineage>
</organism>
<evidence type="ECO:0000259" key="5">
    <source>
        <dbReference type="Pfam" id="PF04542"/>
    </source>
</evidence>
<evidence type="ECO:0000256" key="1">
    <source>
        <dbReference type="ARBA" id="ARBA00010641"/>
    </source>
</evidence>
<evidence type="ECO:0000256" key="3">
    <source>
        <dbReference type="ARBA" id="ARBA00023082"/>
    </source>
</evidence>
<evidence type="ECO:0000256" key="2">
    <source>
        <dbReference type="ARBA" id="ARBA00023015"/>
    </source>
</evidence>
<dbReference type="SUPFAM" id="SSF88946">
    <property type="entry name" value="Sigma2 domain of RNA polymerase sigma factors"/>
    <property type="match status" value="1"/>
</dbReference>
<dbReference type="InterPro" id="IPR007627">
    <property type="entry name" value="RNA_pol_sigma70_r2"/>
</dbReference>
<dbReference type="InterPro" id="IPR039425">
    <property type="entry name" value="RNA_pol_sigma-70-like"/>
</dbReference>
<dbReference type="Pfam" id="PF08281">
    <property type="entry name" value="Sigma70_r4_2"/>
    <property type="match status" value="1"/>
</dbReference>
<accession>A0ABV0G1T9</accession>
<dbReference type="SUPFAM" id="SSF88659">
    <property type="entry name" value="Sigma3 and sigma4 domains of RNA polymerase sigma factors"/>
    <property type="match status" value="1"/>
</dbReference>
<feature type="domain" description="RNA polymerase sigma-70 region 2" evidence="5">
    <location>
        <begin position="56"/>
        <end position="120"/>
    </location>
</feature>
<dbReference type="CDD" id="cd06171">
    <property type="entry name" value="Sigma70_r4"/>
    <property type="match status" value="1"/>
</dbReference>
<dbReference type="PANTHER" id="PTHR43133">
    <property type="entry name" value="RNA POLYMERASE ECF-TYPE SIGMA FACTO"/>
    <property type="match status" value="1"/>
</dbReference>
<evidence type="ECO:0000259" key="6">
    <source>
        <dbReference type="Pfam" id="PF08281"/>
    </source>
</evidence>
<keyword evidence="8" id="KW-1185">Reference proteome</keyword>
<gene>
    <name evidence="7" type="ORF">ABDJ85_09475</name>
</gene>
<dbReference type="NCBIfam" id="TIGR02937">
    <property type="entry name" value="sigma70-ECF"/>
    <property type="match status" value="1"/>
</dbReference>
<reference evidence="7 8" key="1">
    <citation type="submission" date="2024-05" db="EMBL/GenBank/DDBJ databases">
        <title>Roseateles sp. DJS-2-20 16S ribosomal RNA gene Genome sequencing and assembly.</title>
        <authorList>
            <person name="Woo H."/>
        </authorList>
    </citation>
    <scope>NUCLEOTIDE SEQUENCE [LARGE SCALE GENOMIC DNA]</scope>
    <source>
        <strain evidence="7 8">DJS-2-20</strain>
    </source>
</reference>
<dbReference type="Pfam" id="PF04542">
    <property type="entry name" value="Sigma70_r2"/>
    <property type="match status" value="1"/>
</dbReference>
<dbReference type="Proteomes" id="UP001495147">
    <property type="component" value="Unassembled WGS sequence"/>
</dbReference>
<dbReference type="InterPro" id="IPR014284">
    <property type="entry name" value="RNA_pol_sigma-70_dom"/>
</dbReference>
<keyword evidence="3" id="KW-0731">Sigma factor</keyword>